<accession>A0A927N9K5</accession>
<dbReference type="CDD" id="cd12797">
    <property type="entry name" value="M23_peptidase"/>
    <property type="match status" value="1"/>
</dbReference>
<dbReference type="SUPFAM" id="SSF51261">
    <property type="entry name" value="Duplicated hybrid motif"/>
    <property type="match status" value="1"/>
</dbReference>
<proteinExistence type="predicted"/>
<feature type="domain" description="M23ase beta-sheet core" evidence="2">
    <location>
        <begin position="93"/>
        <end position="164"/>
    </location>
</feature>
<evidence type="ECO:0000313" key="4">
    <source>
        <dbReference type="Proteomes" id="UP000638648"/>
    </source>
</evidence>
<dbReference type="InterPro" id="IPR050570">
    <property type="entry name" value="Cell_wall_metabolism_enzyme"/>
</dbReference>
<protein>
    <submittedName>
        <fullName evidence="3">Murein DD-endopeptidase MepM/ murein hydrolase activator NlpD</fullName>
    </submittedName>
</protein>
<sequence length="212" mass="22807">MDEHDQPARTTRRAGLVGIVALVVVVALGWAASRWTGGLPNLGSVGGLGVDEPGPRPKFTMPFACGERWRLSTYRGHDPDDMKVDMFRIGGTTRGSVVRATAPGRIRQLVNPGGVKIDHGGRWYTLSLHMDHISVEPGQEVVQGQEIGRVGSVGTQAAHLHYEQLFDQNGDGNARTWEMVHPVIEGVPYQLSPGGPFPVVRSTNACAGQAAR</sequence>
<dbReference type="Gene3D" id="2.70.70.10">
    <property type="entry name" value="Glucose Permease (Domain IIA)"/>
    <property type="match status" value="1"/>
</dbReference>
<gene>
    <name evidence="3" type="ORF">HEB94_009596</name>
</gene>
<reference evidence="3" key="1">
    <citation type="submission" date="2020-10" db="EMBL/GenBank/DDBJ databases">
        <title>Sequencing the genomes of 1000 actinobacteria strains.</title>
        <authorList>
            <person name="Klenk H.-P."/>
        </authorList>
    </citation>
    <scope>NUCLEOTIDE SEQUENCE</scope>
    <source>
        <strain evidence="3">DSM 45354</strain>
    </source>
</reference>
<name>A0A927N9K5_9ACTN</name>
<evidence type="ECO:0000259" key="2">
    <source>
        <dbReference type="Pfam" id="PF01551"/>
    </source>
</evidence>
<dbReference type="Pfam" id="PF01551">
    <property type="entry name" value="Peptidase_M23"/>
    <property type="match status" value="1"/>
</dbReference>
<evidence type="ECO:0000313" key="3">
    <source>
        <dbReference type="EMBL" id="MBE1612748.1"/>
    </source>
</evidence>
<dbReference type="InterPro" id="IPR016047">
    <property type="entry name" value="M23ase_b-sheet_dom"/>
</dbReference>
<dbReference type="GO" id="GO:0004222">
    <property type="term" value="F:metalloendopeptidase activity"/>
    <property type="evidence" value="ECO:0007669"/>
    <property type="project" value="TreeGrafter"/>
</dbReference>
<keyword evidence="1" id="KW-0812">Transmembrane</keyword>
<keyword evidence="1" id="KW-1133">Transmembrane helix</keyword>
<evidence type="ECO:0000256" key="1">
    <source>
        <dbReference type="SAM" id="Phobius"/>
    </source>
</evidence>
<dbReference type="InterPro" id="IPR011055">
    <property type="entry name" value="Dup_hybrid_motif"/>
</dbReference>
<dbReference type="PANTHER" id="PTHR21666:SF270">
    <property type="entry name" value="MUREIN HYDROLASE ACTIVATOR ENVC"/>
    <property type="match status" value="1"/>
</dbReference>
<comment type="caution">
    <text evidence="3">The sequence shown here is derived from an EMBL/GenBank/DDBJ whole genome shotgun (WGS) entry which is preliminary data.</text>
</comment>
<dbReference type="PANTHER" id="PTHR21666">
    <property type="entry name" value="PEPTIDASE-RELATED"/>
    <property type="match status" value="1"/>
</dbReference>
<keyword evidence="4" id="KW-1185">Reference proteome</keyword>
<dbReference type="RefSeq" id="WP_192755737.1">
    <property type="nucleotide sequence ID" value="NZ_BAABJL010000084.1"/>
</dbReference>
<dbReference type="Proteomes" id="UP000638648">
    <property type="component" value="Unassembled WGS sequence"/>
</dbReference>
<keyword evidence="3" id="KW-0378">Hydrolase</keyword>
<dbReference type="AlphaFoldDB" id="A0A927N9K5"/>
<feature type="transmembrane region" description="Helical" evidence="1">
    <location>
        <begin position="14"/>
        <end position="32"/>
    </location>
</feature>
<organism evidence="3 4">
    <name type="scientific">Actinopolymorpha pittospori</name>
    <dbReference type="NCBI Taxonomy" id="648752"/>
    <lineage>
        <taxon>Bacteria</taxon>
        <taxon>Bacillati</taxon>
        <taxon>Actinomycetota</taxon>
        <taxon>Actinomycetes</taxon>
        <taxon>Propionibacteriales</taxon>
        <taxon>Actinopolymorphaceae</taxon>
        <taxon>Actinopolymorpha</taxon>
    </lineage>
</organism>
<dbReference type="EMBL" id="JADBEM010000001">
    <property type="protein sequence ID" value="MBE1612748.1"/>
    <property type="molecule type" value="Genomic_DNA"/>
</dbReference>
<keyword evidence="1" id="KW-0472">Membrane</keyword>